<keyword evidence="2" id="KW-1185">Reference proteome</keyword>
<gene>
    <name evidence="1" type="ORF">Pint_18409</name>
</gene>
<sequence length="346" mass="39373">MGRNFGAISYVLLAKHILDIEDTYGWWDCCCHTASDLCCCFSVLLMTTCLWWVEFWGTLLKFLTMESLAQLEALCEKLYNSLDSTERAHAESTLNCFSVGTECISHCQYILENALTPYALMLASSSLLKQVTEQRLPLQLRLDIRNILACLLIALPINDVAGNLYDWLQEFLSLFDMKYYFNIISFCFLFVQGNYLVTYLATRGPDLQPFVVRSLIQLFCRVTKFGWLEDDGFKEVLKEALNFLSQGPCHYAIGLKILNQLVSEMNEPNPGLPASYQRKIACSFKDQSLFKIFEISLTSLCQLKDDVGSKLQELALSLSFKCLSFNFMGTSSDESYDEIGIVQVCF</sequence>
<organism evidence="1 2">
    <name type="scientific">Pistacia integerrima</name>
    <dbReference type="NCBI Taxonomy" id="434235"/>
    <lineage>
        <taxon>Eukaryota</taxon>
        <taxon>Viridiplantae</taxon>
        <taxon>Streptophyta</taxon>
        <taxon>Embryophyta</taxon>
        <taxon>Tracheophyta</taxon>
        <taxon>Spermatophyta</taxon>
        <taxon>Magnoliopsida</taxon>
        <taxon>eudicotyledons</taxon>
        <taxon>Gunneridae</taxon>
        <taxon>Pentapetalae</taxon>
        <taxon>rosids</taxon>
        <taxon>malvids</taxon>
        <taxon>Sapindales</taxon>
        <taxon>Anacardiaceae</taxon>
        <taxon>Pistacia</taxon>
    </lineage>
</organism>
<comment type="caution">
    <text evidence="1">The sequence shown here is derived from an EMBL/GenBank/DDBJ whole genome shotgun (WGS) entry which is preliminary data.</text>
</comment>
<evidence type="ECO:0000313" key="2">
    <source>
        <dbReference type="Proteomes" id="UP001163603"/>
    </source>
</evidence>
<proteinExistence type="predicted"/>
<protein>
    <submittedName>
        <fullName evidence="1">Uncharacterized protein</fullName>
    </submittedName>
</protein>
<reference evidence="2" key="1">
    <citation type="journal article" date="2023" name="G3 (Bethesda)">
        <title>Genome assembly and association tests identify interacting loci associated with vigor, precocity, and sex in interspecific pistachio rootstocks.</title>
        <authorList>
            <person name="Palmer W."/>
            <person name="Jacygrad E."/>
            <person name="Sagayaradj S."/>
            <person name="Cavanaugh K."/>
            <person name="Han R."/>
            <person name="Bertier L."/>
            <person name="Beede B."/>
            <person name="Kafkas S."/>
            <person name="Golino D."/>
            <person name="Preece J."/>
            <person name="Michelmore R."/>
        </authorList>
    </citation>
    <scope>NUCLEOTIDE SEQUENCE [LARGE SCALE GENOMIC DNA]</scope>
</reference>
<accession>A0ACC0Z0U8</accession>
<dbReference type="Proteomes" id="UP001163603">
    <property type="component" value="Chromosome 4"/>
</dbReference>
<dbReference type="EMBL" id="CM047739">
    <property type="protein sequence ID" value="KAJ0043500.1"/>
    <property type="molecule type" value="Genomic_DNA"/>
</dbReference>
<name>A0ACC0Z0U8_9ROSI</name>
<evidence type="ECO:0000313" key="1">
    <source>
        <dbReference type="EMBL" id="KAJ0043500.1"/>
    </source>
</evidence>